<evidence type="ECO:0000256" key="8">
    <source>
        <dbReference type="ARBA" id="ARBA00022781"/>
    </source>
</evidence>
<evidence type="ECO:0000313" key="16">
    <source>
        <dbReference type="EMBL" id="GAH57991.1"/>
    </source>
</evidence>
<dbReference type="Pfam" id="PF00430">
    <property type="entry name" value="ATP-synt_B"/>
    <property type="match status" value="1"/>
</dbReference>
<evidence type="ECO:0000256" key="4">
    <source>
        <dbReference type="ARBA" id="ARBA00022448"/>
    </source>
</evidence>
<evidence type="ECO:0000256" key="2">
    <source>
        <dbReference type="ARBA" id="ARBA00004308"/>
    </source>
</evidence>
<keyword evidence="12" id="KW-0066">ATP synthesis</keyword>
<dbReference type="GO" id="GO:0015986">
    <property type="term" value="P:proton motive force-driven ATP synthesis"/>
    <property type="evidence" value="ECO:0007669"/>
    <property type="project" value="InterPro"/>
</dbReference>
<dbReference type="InterPro" id="IPR002146">
    <property type="entry name" value="ATP_synth_b/b'su_bac/chlpt"/>
</dbReference>
<evidence type="ECO:0000256" key="3">
    <source>
        <dbReference type="ARBA" id="ARBA00005513"/>
    </source>
</evidence>
<dbReference type="CDD" id="cd06503">
    <property type="entry name" value="ATP-synt_Fo_b"/>
    <property type="match status" value="1"/>
</dbReference>
<accession>X1GJB9</accession>
<dbReference type="AlphaFoldDB" id="X1GJB9"/>
<comment type="caution">
    <text evidence="16">The sequence shown here is derived from an EMBL/GenBank/DDBJ whole genome shotgun (WGS) entry which is preliminary data.</text>
</comment>
<feature type="transmembrane region" description="Helical" evidence="15">
    <location>
        <begin position="14"/>
        <end position="33"/>
    </location>
</feature>
<dbReference type="InterPro" id="IPR028987">
    <property type="entry name" value="ATP_synth_B-like_membr_sf"/>
</dbReference>
<comment type="similarity">
    <text evidence="3">Belongs to the ATPase B chain family.</text>
</comment>
<dbReference type="GO" id="GO:0012505">
    <property type="term" value="C:endomembrane system"/>
    <property type="evidence" value="ECO:0007669"/>
    <property type="project" value="UniProtKB-SubCell"/>
</dbReference>
<gene>
    <name evidence="16" type="ORF">S03H2_32713</name>
</gene>
<comment type="function">
    <text evidence="13">F(1)F(0) ATP synthase produces ATP from ADP in the presence of a proton or sodium gradient. F-type ATPases consist of two structural domains, F(1) containing the extramembraneous catalytic core and F(0) containing the membrane proton channel, linked together by a central stalk and a peripheral stalk. During catalysis, ATP synthesis in the catalytic domain of F(1) is coupled via a rotary mechanism of the central stalk subunits to proton translocation.</text>
</comment>
<protein>
    <submittedName>
        <fullName evidence="16">Uncharacterized protein</fullName>
    </submittedName>
</protein>
<evidence type="ECO:0000256" key="10">
    <source>
        <dbReference type="ARBA" id="ARBA00023065"/>
    </source>
</evidence>
<keyword evidence="10" id="KW-0406">Ion transport</keyword>
<keyword evidence="11 15" id="KW-0472">Membrane</keyword>
<dbReference type="GO" id="GO:0046961">
    <property type="term" value="F:proton-transporting ATPase activity, rotational mechanism"/>
    <property type="evidence" value="ECO:0007669"/>
    <property type="project" value="TreeGrafter"/>
</dbReference>
<evidence type="ECO:0000256" key="1">
    <source>
        <dbReference type="ARBA" id="ARBA00004167"/>
    </source>
</evidence>
<evidence type="ECO:0000256" key="7">
    <source>
        <dbReference type="ARBA" id="ARBA00022692"/>
    </source>
</evidence>
<evidence type="ECO:0000256" key="9">
    <source>
        <dbReference type="ARBA" id="ARBA00022989"/>
    </source>
</evidence>
<dbReference type="EMBL" id="BARU01019881">
    <property type="protein sequence ID" value="GAH57991.1"/>
    <property type="molecule type" value="Genomic_DNA"/>
</dbReference>
<name>X1GJB9_9ZZZZ</name>
<keyword evidence="6" id="KW-0138">CF(0)</keyword>
<keyword evidence="9 15" id="KW-1133">Transmembrane helix</keyword>
<comment type="subcellular location">
    <subcellularLocation>
        <location evidence="2">Endomembrane system</location>
    </subcellularLocation>
    <subcellularLocation>
        <location evidence="1">Membrane</location>
        <topology evidence="1">Single-pass membrane protein</topology>
    </subcellularLocation>
</comment>
<dbReference type="SUPFAM" id="SSF81573">
    <property type="entry name" value="F1F0 ATP synthase subunit B, membrane domain"/>
    <property type="match status" value="1"/>
</dbReference>
<keyword evidence="7 15" id="KW-0812">Transmembrane</keyword>
<feature type="coiled-coil region" evidence="14">
    <location>
        <begin position="47"/>
        <end position="122"/>
    </location>
</feature>
<evidence type="ECO:0000256" key="5">
    <source>
        <dbReference type="ARBA" id="ARBA00022475"/>
    </source>
</evidence>
<keyword evidence="5" id="KW-1003">Cell membrane</keyword>
<dbReference type="InterPro" id="IPR005864">
    <property type="entry name" value="ATP_synth_F0_bsu_bac"/>
</dbReference>
<organism evidence="16">
    <name type="scientific">marine sediment metagenome</name>
    <dbReference type="NCBI Taxonomy" id="412755"/>
    <lineage>
        <taxon>unclassified sequences</taxon>
        <taxon>metagenomes</taxon>
        <taxon>ecological metagenomes</taxon>
    </lineage>
</organism>
<evidence type="ECO:0000256" key="15">
    <source>
        <dbReference type="SAM" id="Phobius"/>
    </source>
</evidence>
<dbReference type="PANTHER" id="PTHR33445">
    <property type="entry name" value="ATP SYNTHASE SUBUNIT B', CHLOROPLASTIC"/>
    <property type="match status" value="1"/>
</dbReference>
<dbReference type="InterPro" id="IPR050059">
    <property type="entry name" value="ATP_synthase_B_chain"/>
</dbReference>
<dbReference type="PANTHER" id="PTHR33445:SF1">
    <property type="entry name" value="ATP SYNTHASE SUBUNIT B"/>
    <property type="match status" value="1"/>
</dbReference>
<dbReference type="GO" id="GO:0045259">
    <property type="term" value="C:proton-transporting ATP synthase complex"/>
    <property type="evidence" value="ECO:0007669"/>
    <property type="project" value="UniProtKB-KW"/>
</dbReference>
<evidence type="ECO:0000256" key="11">
    <source>
        <dbReference type="ARBA" id="ARBA00023136"/>
    </source>
</evidence>
<sequence>MGGLASLGINLPTLLAQIVNFVILFGLLYLVAYKPIMRMLDERSRKIRESMEQTEFIKQQAEGAEEEAEKRIEAASKEGQEAIARAVQTGEEVRRGAQQQAKQEAESLVVRARSEIQRERDEAIDELRKEFADLTILAAGKVIDRSLDKEAHRQIIDKVLEESKTLKKG</sequence>
<dbReference type="HAMAP" id="MF_01398">
    <property type="entry name" value="ATP_synth_b_bprime"/>
    <property type="match status" value="1"/>
</dbReference>
<evidence type="ECO:0000256" key="13">
    <source>
        <dbReference type="ARBA" id="ARBA00025198"/>
    </source>
</evidence>
<dbReference type="NCBIfam" id="TIGR01144">
    <property type="entry name" value="ATP_synt_b"/>
    <property type="match status" value="1"/>
</dbReference>
<keyword evidence="8" id="KW-0375">Hydrogen ion transport</keyword>
<proteinExistence type="inferred from homology"/>
<keyword evidence="4" id="KW-0813">Transport</keyword>
<reference evidence="16" key="1">
    <citation type="journal article" date="2014" name="Front. Microbiol.">
        <title>High frequency of phylogenetically diverse reductive dehalogenase-homologous genes in deep subseafloor sedimentary metagenomes.</title>
        <authorList>
            <person name="Kawai M."/>
            <person name="Futagami T."/>
            <person name="Toyoda A."/>
            <person name="Takaki Y."/>
            <person name="Nishi S."/>
            <person name="Hori S."/>
            <person name="Arai W."/>
            <person name="Tsubouchi T."/>
            <person name="Morono Y."/>
            <person name="Uchiyama I."/>
            <person name="Ito T."/>
            <person name="Fujiyama A."/>
            <person name="Inagaki F."/>
            <person name="Takami H."/>
        </authorList>
    </citation>
    <scope>NUCLEOTIDE SEQUENCE</scope>
    <source>
        <strain evidence="16">Expedition CK06-06</strain>
    </source>
</reference>
<keyword evidence="14" id="KW-0175">Coiled coil</keyword>
<evidence type="ECO:0000256" key="6">
    <source>
        <dbReference type="ARBA" id="ARBA00022547"/>
    </source>
</evidence>
<evidence type="ECO:0000256" key="12">
    <source>
        <dbReference type="ARBA" id="ARBA00023310"/>
    </source>
</evidence>
<evidence type="ECO:0000256" key="14">
    <source>
        <dbReference type="SAM" id="Coils"/>
    </source>
</evidence>